<evidence type="ECO:0000259" key="1">
    <source>
        <dbReference type="Pfam" id="PF13788"/>
    </source>
</evidence>
<proteinExistence type="predicted"/>
<dbReference type="InterPro" id="IPR025438">
    <property type="entry name" value="DUF4180"/>
</dbReference>
<organism evidence="2 3">
    <name type="scientific">Fibrella rubiginis</name>
    <dbReference type="NCBI Taxonomy" id="2817060"/>
    <lineage>
        <taxon>Bacteria</taxon>
        <taxon>Pseudomonadati</taxon>
        <taxon>Bacteroidota</taxon>
        <taxon>Cytophagia</taxon>
        <taxon>Cytophagales</taxon>
        <taxon>Spirosomataceae</taxon>
        <taxon>Fibrella</taxon>
    </lineage>
</organism>
<protein>
    <submittedName>
        <fullName evidence="2">DUF4180 domain-containing protein</fullName>
    </submittedName>
</protein>
<dbReference type="AlphaFoldDB" id="A0A939GLW8"/>
<dbReference type="Proteomes" id="UP000664034">
    <property type="component" value="Unassembled WGS sequence"/>
</dbReference>
<keyword evidence="3" id="KW-1185">Reference proteome</keyword>
<reference evidence="2" key="1">
    <citation type="submission" date="2021-03" db="EMBL/GenBank/DDBJ databases">
        <title>Fibrella sp. HMF5335 genome sequencing and assembly.</title>
        <authorList>
            <person name="Kang H."/>
            <person name="Kim H."/>
            <person name="Bae S."/>
            <person name="Joh K."/>
        </authorList>
    </citation>
    <scope>NUCLEOTIDE SEQUENCE</scope>
    <source>
        <strain evidence="2">HMF5335</strain>
    </source>
</reference>
<dbReference type="EMBL" id="JAFMYV010000018">
    <property type="protein sequence ID" value="MBO0939830.1"/>
    <property type="molecule type" value="Genomic_DNA"/>
</dbReference>
<dbReference type="RefSeq" id="WP_207367363.1">
    <property type="nucleotide sequence ID" value="NZ_JAFMYV010000018.1"/>
</dbReference>
<evidence type="ECO:0000313" key="2">
    <source>
        <dbReference type="EMBL" id="MBO0939830.1"/>
    </source>
</evidence>
<accession>A0A939GLW8</accession>
<feature type="domain" description="DUF4180" evidence="1">
    <location>
        <begin position="10"/>
        <end position="117"/>
    </location>
</feature>
<evidence type="ECO:0000313" key="3">
    <source>
        <dbReference type="Proteomes" id="UP000664034"/>
    </source>
</evidence>
<gene>
    <name evidence="2" type="ORF">J2I47_25015</name>
</gene>
<comment type="caution">
    <text evidence="2">The sequence shown here is derived from an EMBL/GenBank/DDBJ whole genome shotgun (WGS) entry which is preliminary data.</text>
</comment>
<name>A0A939GLW8_9BACT</name>
<dbReference type="Pfam" id="PF13788">
    <property type="entry name" value="DUF4180"/>
    <property type="match status" value="1"/>
</dbReference>
<sequence length="120" mass="13266">MTIQHHQVEEQKIAEIISTEVIIQTVEDGANLVANIYYQGYDALILHQGNLTANFFDLTTQLVGEILQKFSNFRVRLAIVGDFSSYSSKSLQAFIAESNKGGQINFVSSIAEALIKLSKA</sequence>